<feature type="compositionally biased region" description="Polar residues" evidence="1">
    <location>
        <begin position="104"/>
        <end position="113"/>
    </location>
</feature>
<protein>
    <submittedName>
        <fullName evidence="3">Uncharacterized protein</fullName>
    </submittedName>
</protein>
<name>A0A953HTG6_9BACT</name>
<evidence type="ECO:0000256" key="2">
    <source>
        <dbReference type="SAM" id="Phobius"/>
    </source>
</evidence>
<keyword evidence="4" id="KW-1185">Reference proteome</keyword>
<proteinExistence type="predicted"/>
<sequence>MKFNINNYEEAALDFLDGNLDPNDERLFEDFLDQHPEIKMEVEGLEHIILVPDLTMQYPTKSELYRKETPLMVPFWNFRRLAAAAAVLVLVSATGLFIWKSSHSNSPSLTTNAPIRPQTTEERTPETITSLPVPEASSDLKTDISKSSEPEQPESTEHSDPGVMALEESLAVQPGTSFSAPALASGTNTTPRIGARSQNIHPIMKDSSGPIPIPNGSDLAHGIDPDGVTSPMLPGPVVSGINPLLPPVSIPNSSDENQRKIAEIDLNTSVLQERQTNTVAYLPAKEHLISMPLDDPARPTPAVAQKETIQTFKIHIPGKFLSETWGDVSMAQFKKKLLPEFIKNQLNL</sequence>
<gene>
    <name evidence="3" type="ORF">KUV50_07810</name>
</gene>
<keyword evidence="2" id="KW-0812">Transmembrane</keyword>
<dbReference type="RefSeq" id="WP_222579566.1">
    <property type="nucleotide sequence ID" value="NZ_JAHVHU010000007.1"/>
</dbReference>
<evidence type="ECO:0000256" key="1">
    <source>
        <dbReference type="SAM" id="MobiDB-lite"/>
    </source>
</evidence>
<feature type="transmembrane region" description="Helical" evidence="2">
    <location>
        <begin position="81"/>
        <end position="99"/>
    </location>
</feature>
<keyword evidence="2" id="KW-1133">Transmembrane helix</keyword>
<accession>A0A953HTG6</accession>
<evidence type="ECO:0000313" key="4">
    <source>
        <dbReference type="Proteomes" id="UP000753961"/>
    </source>
</evidence>
<feature type="compositionally biased region" description="Basic and acidic residues" evidence="1">
    <location>
        <begin position="138"/>
        <end position="160"/>
    </location>
</feature>
<dbReference type="Proteomes" id="UP000753961">
    <property type="component" value="Unassembled WGS sequence"/>
</dbReference>
<dbReference type="AlphaFoldDB" id="A0A953HTG6"/>
<feature type="region of interest" description="Disordered" evidence="1">
    <location>
        <begin position="104"/>
        <end position="160"/>
    </location>
</feature>
<organism evidence="3 4">
    <name type="scientific">Membranihabitans marinus</name>
    <dbReference type="NCBI Taxonomy" id="1227546"/>
    <lineage>
        <taxon>Bacteria</taxon>
        <taxon>Pseudomonadati</taxon>
        <taxon>Bacteroidota</taxon>
        <taxon>Saprospiria</taxon>
        <taxon>Saprospirales</taxon>
        <taxon>Saprospiraceae</taxon>
        <taxon>Membranihabitans</taxon>
    </lineage>
</organism>
<comment type="caution">
    <text evidence="3">The sequence shown here is derived from an EMBL/GenBank/DDBJ whole genome shotgun (WGS) entry which is preliminary data.</text>
</comment>
<dbReference type="EMBL" id="JAHVHU010000007">
    <property type="protein sequence ID" value="MBY5958030.1"/>
    <property type="molecule type" value="Genomic_DNA"/>
</dbReference>
<evidence type="ECO:0000313" key="3">
    <source>
        <dbReference type="EMBL" id="MBY5958030.1"/>
    </source>
</evidence>
<reference evidence="3" key="1">
    <citation type="submission" date="2021-06" db="EMBL/GenBank/DDBJ databases">
        <title>44 bacteria genomes isolated from Dapeng, Shenzhen.</title>
        <authorList>
            <person name="Zheng W."/>
            <person name="Yu S."/>
            <person name="Huang Y."/>
        </authorList>
    </citation>
    <scope>NUCLEOTIDE SEQUENCE</scope>
    <source>
        <strain evidence="3">DP5N28-2</strain>
    </source>
</reference>
<keyword evidence="2" id="KW-0472">Membrane</keyword>